<evidence type="ECO:0000313" key="3">
    <source>
        <dbReference type="EMBL" id="GIJ99199.1"/>
    </source>
</evidence>
<proteinExistence type="predicted"/>
<feature type="region of interest" description="Disordered" evidence="1">
    <location>
        <begin position="512"/>
        <end position="536"/>
    </location>
</feature>
<dbReference type="RefSeq" id="XP_043122386.1">
    <property type="nucleotide sequence ID" value="XM_043266451.1"/>
</dbReference>
<dbReference type="GeneID" id="66929307"/>
<name>A0A9P3F233_ASPVI</name>
<reference evidence="3 4" key="1">
    <citation type="submission" date="2021-02" db="EMBL/GenBank/DDBJ databases">
        <title>Pan-genome distribution and transcriptional activeness of fungal secondary metabolism genes in Aspergillus section Fumigati.</title>
        <authorList>
            <person name="Takahashi H."/>
            <person name="Umemura M."/>
            <person name="Ninomiya A."/>
            <person name="Kusuya Y."/>
            <person name="Urayama S."/>
            <person name="Shimizu M."/>
            <person name="Watanabe A."/>
            <person name="Kamei K."/>
            <person name="Yaguchi T."/>
            <person name="Hagiwara D."/>
        </authorList>
    </citation>
    <scope>NUCLEOTIDE SEQUENCE [LARGE SCALE GENOMIC DNA]</scope>
    <source>
        <strain evidence="3 4">IFM 47045</strain>
    </source>
</reference>
<evidence type="ECO:0000256" key="1">
    <source>
        <dbReference type="SAM" id="MobiDB-lite"/>
    </source>
</evidence>
<comment type="caution">
    <text evidence="3">The sequence shown here is derived from an EMBL/GenBank/DDBJ whole genome shotgun (WGS) entry which is preliminary data.</text>
</comment>
<keyword evidence="4" id="KW-1185">Reference proteome</keyword>
<dbReference type="Proteomes" id="UP000710440">
    <property type="component" value="Unassembled WGS sequence"/>
</dbReference>
<dbReference type="OrthoDB" id="3235083at2759"/>
<sequence length="1174" mass="127232">MEERLHVVLHKKEIFKVRSILFSTIHYPTPFIMTCSVLTEAAESHLSAQKYGYDFVASTSQKSIAAHMLRSMTKVDVAGAWYFFSSNSGDRYHVCGREEALKKTHDVDPLDAAQCPGTMPTDDSKYLTLYNAGFIFACDCTLGLPLGMTGDKLPQPCIILCEETDKIVLNVFFSEITIVQARNDSGGKLWERSSQQRGAPWYITIKLNIAQEPLPSINDSSPGPGEKHWKVHDVPGDISRIGYQSCVGRVKGERVDGVYTSGVEGGSAQGSRQLCYQGIENTWDPTIPDEPRWLFLPDGNEPLSAMAVATIRHAESALDPNRLATTDLYAVADSNLYRWDAAKQDDGACAQVLIEGKGKGLLLGTHTLLGMAHDGIAILWGLNSSNQLYTMSCDMNYVSDPKKWSAPFPVALGIERLSAFVNAVDGGNTIFAYAGQDTPRKRGSSRLIRLTKESGGSRLWKSQSIILPLPPRKPSIPIMSYTTTLSVTDMSGHSVPAAQMSISTNSRTAVHQWHSNSGRGNRESERGGLDGVLGRNAEGTTEVKPYADNYTKIRQFETKEALRGAMVPDRAHIVAGGIWETAPRQSLIPSRISDDTVNVASNIIGNFNKMHPNGAYSPTVNAREDVRVIPASRHPSASSVLGDDNGVWTDIGDFFRSAWEAFKHGIEVGVTWIYDEAKNVYHVFVKILHETYEAIVKTIDDIVAGIIWIFNQIVDFIEDVYHFLQILFEWSDIQRTKDVFQKAVKVWLNHQVDLVPEGKKLLDDHIMAAIDAVDKWAGISHDWDRLGDPSKHTAKESSTDPESGQTSASRLLSKHLQNHIGEISLANDEPLPQIPEAVIHDIVAGLPANAPDNSIQDIYDQLCALAADFKDMSVGKFLTRLAGILAGAALQAVKAVADVVLDALTKIARPAVKILDTKIHIPVISDILNALHIDISFLDLFMWIAAVAYTVVYKLANHNNPPFTKEFASAVTSASSWEQLLKLFQPALDGPGAHTASVNLPAMFHGGHGGAGIAGILTAILQTLEAALPAGESKLLVWSSIAAGVLSAVLAGVADAVVPVEAVENKDIATLSTFKVAYVILWGLACGAAGDQMVTPIAKTTGIKCINGRGAGAVVGAVLTIPAFIVSGYHFYELSQKSASVKRKAHVKEAAVVLLGVCDVATAGLQIAEAALPY</sequence>
<dbReference type="EMBL" id="BOPL01000001">
    <property type="protein sequence ID" value="GIJ99199.1"/>
    <property type="molecule type" value="Genomic_DNA"/>
</dbReference>
<organism evidence="3 4">
    <name type="scientific">Aspergillus viridinutans</name>
    <dbReference type="NCBI Taxonomy" id="75553"/>
    <lineage>
        <taxon>Eukaryota</taxon>
        <taxon>Fungi</taxon>
        <taxon>Dikarya</taxon>
        <taxon>Ascomycota</taxon>
        <taxon>Pezizomycotina</taxon>
        <taxon>Eurotiomycetes</taxon>
        <taxon>Eurotiomycetidae</taxon>
        <taxon>Eurotiales</taxon>
        <taxon>Aspergillaceae</taxon>
        <taxon>Aspergillus</taxon>
        <taxon>Aspergillus subgen. Fumigati</taxon>
    </lineage>
</organism>
<feature type="transmembrane region" description="Helical" evidence="2">
    <location>
        <begin position="1068"/>
        <end position="1090"/>
    </location>
</feature>
<feature type="transmembrane region" description="Helical" evidence="2">
    <location>
        <begin position="1035"/>
        <end position="1056"/>
    </location>
</feature>
<feature type="transmembrane region" description="Helical" evidence="2">
    <location>
        <begin position="1111"/>
        <end position="1132"/>
    </location>
</feature>
<keyword evidence="2" id="KW-1133">Transmembrane helix</keyword>
<keyword evidence="2" id="KW-0472">Membrane</keyword>
<evidence type="ECO:0000256" key="2">
    <source>
        <dbReference type="SAM" id="Phobius"/>
    </source>
</evidence>
<accession>A0A9P3F233</accession>
<dbReference type="AlphaFoldDB" id="A0A9P3F233"/>
<protein>
    <submittedName>
        <fullName evidence="3">Uncharacterized protein</fullName>
    </submittedName>
</protein>
<evidence type="ECO:0000313" key="4">
    <source>
        <dbReference type="Proteomes" id="UP000710440"/>
    </source>
</evidence>
<keyword evidence="2" id="KW-0812">Transmembrane</keyword>
<feature type="region of interest" description="Disordered" evidence="1">
    <location>
        <begin position="787"/>
        <end position="808"/>
    </location>
</feature>
<gene>
    <name evidence="3" type="ORF">Aspvir_001325</name>
</gene>
<feature type="compositionally biased region" description="Basic and acidic residues" evidence="1">
    <location>
        <begin position="787"/>
        <end position="798"/>
    </location>
</feature>